<organism evidence="2 3">
    <name type="scientific">Kaistia dalseonensis</name>
    <dbReference type="NCBI Taxonomy" id="410840"/>
    <lineage>
        <taxon>Bacteria</taxon>
        <taxon>Pseudomonadati</taxon>
        <taxon>Pseudomonadota</taxon>
        <taxon>Alphaproteobacteria</taxon>
        <taxon>Hyphomicrobiales</taxon>
        <taxon>Kaistiaceae</taxon>
        <taxon>Kaistia</taxon>
    </lineage>
</organism>
<keyword evidence="1" id="KW-0812">Transmembrane</keyword>
<protein>
    <submittedName>
        <fullName evidence="2">Uncharacterized membrane protein YoaK (UPF0700 family)</fullName>
    </submittedName>
</protein>
<keyword evidence="1" id="KW-0472">Membrane</keyword>
<evidence type="ECO:0000256" key="1">
    <source>
        <dbReference type="SAM" id="Phobius"/>
    </source>
</evidence>
<keyword evidence="3" id="KW-1185">Reference proteome</keyword>
<evidence type="ECO:0000313" key="2">
    <source>
        <dbReference type="EMBL" id="MDQ0440055.1"/>
    </source>
</evidence>
<name>A0ABU0HCQ5_9HYPH</name>
<feature type="transmembrane region" description="Helical" evidence="1">
    <location>
        <begin position="79"/>
        <end position="100"/>
    </location>
</feature>
<dbReference type="PANTHER" id="PTHR37314">
    <property type="entry name" value="SLR0142 PROTEIN"/>
    <property type="match status" value="1"/>
</dbReference>
<sequence>MLSFNGGFVDTAGFLGLQGLFTAHVTGNFVTLGASLVLGTGGALTKLLALPVFIITVALARLAGNQLTDRGKAALPKLLFAKVILLFLFFLLAVTLGPFAHGDAPGAMLTGLVGVSAMAIQNAAQRVHLGTEPPSTLMTGTTTQIAIDGMDLLTGRQTMATEKARARFRLLLRTLAGFAIGSLTAAGAYHLAGLWCLLIAVLVALYVALIRANDPPPAPETKPA</sequence>
<evidence type="ECO:0000313" key="3">
    <source>
        <dbReference type="Proteomes" id="UP001241603"/>
    </source>
</evidence>
<feature type="transmembrane region" description="Helical" evidence="1">
    <location>
        <begin position="170"/>
        <end position="186"/>
    </location>
</feature>
<dbReference type="PANTHER" id="PTHR37314:SF5">
    <property type="entry name" value="SLR0142 PROTEIN"/>
    <property type="match status" value="1"/>
</dbReference>
<dbReference type="RefSeq" id="WP_307258998.1">
    <property type="nucleotide sequence ID" value="NZ_JAPKNG010000007.1"/>
</dbReference>
<dbReference type="InterPro" id="IPR010699">
    <property type="entry name" value="DUF1275"/>
</dbReference>
<proteinExistence type="predicted"/>
<comment type="caution">
    <text evidence="2">The sequence shown here is derived from an EMBL/GenBank/DDBJ whole genome shotgun (WGS) entry which is preliminary data.</text>
</comment>
<gene>
    <name evidence="2" type="ORF">QO014_004468</name>
</gene>
<dbReference type="Proteomes" id="UP001241603">
    <property type="component" value="Unassembled WGS sequence"/>
</dbReference>
<accession>A0ABU0HCQ5</accession>
<feature type="transmembrane region" description="Helical" evidence="1">
    <location>
        <begin position="192"/>
        <end position="212"/>
    </location>
</feature>
<reference evidence="2 3" key="1">
    <citation type="submission" date="2023-07" db="EMBL/GenBank/DDBJ databases">
        <title>Genomic Encyclopedia of Type Strains, Phase IV (KMG-IV): sequencing the most valuable type-strain genomes for metagenomic binning, comparative biology and taxonomic classification.</title>
        <authorList>
            <person name="Goeker M."/>
        </authorList>
    </citation>
    <scope>NUCLEOTIDE SEQUENCE [LARGE SCALE GENOMIC DNA]</scope>
    <source>
        <strain evidence="2 3">B6-8</strain>
    </source>
</reference>
<dbReference type="Pfam" id="PF06912">
    <property type="entry name" value="DUF1275"/>
    <property type="match status" value="1"/>
</dbReference>
<keyword evidence="1" id="KW-1133">Transmembrane helix</keyword>
<feature type="transmembrane region" description="Helical" evidence="1">
    <location>
        <begin position="36"/>
        <end position="59"/>
    </location>
</feature>
<dbReference type="EMBL" id="JAUSVO010000007">
    <property type="protein sequence ID" value="MDQ0440055.1"/>
    <property type="molecule type" value="Genomic_DNA"/>
</dbReference>